<dbReference type="CDD" id="cd10938">
    <property type="entry name" value="CE4_HpPgdA_like"/>
    <property type="match status" value="1"/>
</dbReference>
<dbReference type="STRING" id="1343740.M271_41895"/>
<protein>
    <recommendedName>
        <fullName evidence="2">NodB homology domain-containing protein</fullName>
    </recommendedName>
</protein>
<dbReference type="GO" id="GO:0005975">
    <property type="term" value="P:carbohydrate metabolic process"/>
    <property type="evidence" value="ECO:0007669"/>
    <property type="project" value="InterPro"/>
</dbReference>
<dbReference type="PANTHER" id="PTHR47561">
    <property type="entry name" value="POLYSACCHARIDE DEACETYLASE FAMILY PROTEIN (AFU_ORTHOLOGUE AFUA_6G05030)"/>
    <property type="match status" value="1"/>
</dbReference>
<dbReference type="PANTHER" id="PTHR47561:SF1">
    <property type="entry name" value="POLYSACCHARIDE DEACETYLASE FAMILY PROTEIN (AFU_ORTHOLOGUE AFUA_6G05030)"/>
    <property type="match status" value="1"/>
</dbReference>
<dbReference type="Gene3D" id="3.20.20.370">
    <property type="entry name" value="Glycoside hydrolase/deacetylase"/>
    <property type="match status" value="1"/>
</dbReference>
<name>A0A0A0NWF7_STRRN</name>
<evidence type="ECO:0000313" key="4">
    <source>
        <dbReference type="Proteomes" id="UP000281594"/>
    </source>
</evidence>
<dbReference type="RefSeq" id="WP_020873237.1">
    <property type="nucleotide sequence ID" value="NC_022785.1"/>
</dbReference>
<organism evidence="3 4">
    <name type="scientific">Streptomyces rapamycinicus (strain ATCC 29253 / DSM 41530 / NRRL 5491 / AYB-994)</name>
    <name type="common">Streptomyces hygroscopicus (strain ATCC 29253)</name>
    <dbReference type="NCBI Taxonomy" id="1343740"/>
    <lineage>
        <taxon>Bacteria</taxon>
        <taxon>Bacillati</taxon>
        <taxon>Actinomycetota</taxon>
        <taxon>Actinomycetes</taxon>
        <taxon>Kitasatosporales</taxon>
        <taxon>Streptomycetaceae</taxon>
        <taxon>Streptomyces</taxon>
        <taxon>Streptomyces violaceusniger group</taxon>
    </lineage>
</organism>
<dbReference type="eggNOG" id="COG0726">
    <property type="taxonomic scope" value="Bacteria"/>
</dbReference>
<evidence type="ECO:0000256" key="1">
    <source>
        <dbReference type="SAM" id="MobiDB-lite"/>
    </source>
</evidence>
<dbReference type="Proteomes" id="UP000281594">
    <property type="component" value="Unassembled WGS sequence"/>
</dbReference>
<dbReference type="Pfam" id="PF01522">
    <property type="entry name" value="Polysacc_deac_1"/>
    <property type="match status" value="1"/>
</dbReference>
<sequence>MTTSATPTPGPRPRPGAVDRPRWPGGARCAVMLSFDVDGPALLANLGHAPDIWRSPRLFSLGAYGPHRGTPRILDLLADFRIPATFFVPGWTGESWPGLLKTIADRGHELGHHGYMHELYYSKTIAEQRALIERSQEVFRRVAGTTAVGFRTPSGDFRADSPQLLCDLGFSYSSSMRGDDRPYRWRIDGRDTDLIEIPAQWELDDFPQFAYNDVPAEPRSQDRIAGTELTLDNWRREFDGYYRYGLCYVVMMHPEVMGKPSRVLLLRRLIEHIRSHDDVWFATGSQIAQWWRTHHGDARGDK</sequence>
<reference evidence="3 4" key="1">
    <citation type="journal article" date="2018" name="J. Biol. Chem.">
        <title>Discovery of the actinoplanic acid pathway in Streptomyces rapamycinicus reveals a genetically conserved synergism with rapamycin.</title>
        <authorList>
            <person name="Mrak P."/>
            <person name="Krastel P."/>
            <person name="Pivk Lukancic P."/>
            <person name="Tao J."/>
            <person name="Pistorius D."/>
            <person name="Moore C.M."/>
        </authorList>
    </citation>
    <scope>NUCLEOTIDE SEQUENCE [LARGE SCALE GENOMIC DNA]</scope>
    <source>
        <strain evidence="3 4">NRRL 5491</strain>
    </source>
</reference>
<dbReference type="EMBL" id="QYCY01000001">
    <property type="protein sequence ID" value="RLV77059.1"/>
    <property type="molecule type" value="Genomic_DNA"/>
</dbReference>
<dbReference type="InterPro" id="IPR011330">
    <property type="entry name" value="Glyco_hydro/deAcase_b/a-brl"/>
</dbReference>
<dbReference type="SUPFAM" id="SSF88713">
    <property type="entry name" value="Glycoside hydrolase/deacetylase"/>
    <property type="match status" value="1"/>
</dbReference>
<comment type="caution">
    <text evidence="3">The sequence shown here is derived from an EMBL/GenBank/DDBJ whole genome shotgun (WGS) entry which is preliminary data.</text>
</comment>
<gene>
    <name evidence="3" type="ORF">D3C57_101780</name>
</gene>
<dbReference type="HOGENOM" id="CLU_029940_1_1_11"/>
<evidence type="ECO:0000313" key="3">
    <source>
        <dbReference type="EMBL" id="RLV77059.1"/>
    </source>
</evidence>
<dbReference type="InterPro" id="IPR037950">
    <property type="entry name" value="PgdA-like"/>
</dbReference>
<feature type="domain" description="NodB homology" evidence="2">
    <location>
        <begin position="56"/>
        <end position="282"/>
    </location>
</feature>
<dbReference type="AlphaFoldDB" id="A0A0A0NWF7"/>
<dbReference type="KEGG" id="src:M271_41895"/>
<proteinExistence type="predicted"/>
<dbReference type="GO" id="GO:0016810">
    <property type="term" value="F:hydrolase activity, acting on carbon-nitrogen (but not peptide) bonds"/>
    <property type="evidence" value="ECO:0007669"/>
    <property type="project" value="InterPro"/>
</dbReference>
<dbReference type="InterPro" id="IPR002509">
    <property type="entry name" value="NODB_dom"/>
</dbReference>
<evidence type="ECO:0000259" key="2">
    <source>
        <dbReference type="PROSITE" id="PS51677"/>
    </source>
</evidence>
<dbReference type="PROSITE" id="PS51677">
    <property type="entry name" value="NODB"/>
    <property type="match status" value="1"/>
</dbReference>
<feature type="region of interest" description="Disordered" evidence="1">
    <location>
        <begin position="1"/>
        <end position="23"/>
    </location>
</feature>
<accession>A0A0A0NWF7</accession>